<feature type="compositionally biased region" description="Basic and acidic residues" evidence="1">
    <location>
        <begin position="85"/>
        <end position="96"/>
    </location>
</feature>
<feature type="compositionally biased region" description="Basic residues" evidence="1">
    <location>
        <begin position="53"/>
        <end position="64"/>
    </location>
</feature>
<feature type="compositionally biased region" description="Basic residues" evidence="1">
    <location>
        <begin position="1"/>
        <end position="11"/>
    </location>
</feature>
<name>A3BM91_ORYSJ</name>
<sequence>MGKTEHKKKQQQHGGDEAAAAAKERLIASRPWLMHFDGRRRRAYQPEGAPGRHPLRRRPVRHRPGVGQPLPRRQEPERRHRRRRDQAPHGPDREGPRPQQAAAHACGSTADGDRRPAGHGGGLGVPVPDDSSRLSYH</sequence>
<dbReference type="EMBL" id="CM000144">
    <property type="protein sequence ID" value="EAZ40680.1"/>
    <property type="molecule type" value="Genomic_DNA"/>
</dbReference>
<proteinExistence type="predicted"/>
<organism evidence="2">
    <name type="scientific">Oryza sativa subsp. japonica</name>
    <name type="common">Rice</name>
    <dbReference type="NCBI Taxonomy" id="39947"/>
    <lineage>
        <taxon>Eukaryota</taxon>
        <taxon>Viridiplantae</taxon>
        <taxon>Streptophyta</taxon>
        <taxon>Embryophyta</taxon>
        <taxon>Tracheophyta</taxon>
        <taxon>Spermatophyta</taxon>
        <taxon>Magnoliopsida</taxon>
        <taxon>Liliopsida</taxon>
        <taxon>Poales</taxon>
        <taxon>Poaceae</taxon>
        <taxon>BOP clade</taxon>
        <taxon>Oryzoideae</taxon>
        <taxon>Oryzeae</taxon>
        <taxon>Oryzinae</taxon>
        <taxon>Oryza</taxon>
        <taxon>Oryza sativa</taxon>
    </lineage>
</organism>
<protein>
    <submittedName>
        <fullName evidence="2">Uncharacterized protein</fullName>
    </submittedName>
</protein>
<accession>A3BM91</accession>
<evidence type="ECO:0000313" key="2">
    <source>
        <dbReference type="EMBL" id="EAZ40680.1"/>
    </source>
</evidence>
<gene>
    <name evidence="2" type="ORF">OsJ_25149</name>
</gene>
<feature type="region of interest" description="Disordered" evidence="1">
    <location>
        <begin position="1"/>
        <end position="137"/>
    </location>
</feature>
<reference evidence="2" key="2">
    <citation type="submission" date="2008-12" db="EMBL/GenBank/DDBJ databases">
        <title>Improved gene annotation of the rice (Oryza sativa) genomes.</title>
        <authorList>
            <person name="Wang J."/>
            <person name="Li R."/>
            <person name="Fan W."/>
            <person name="Huang Q."/>
            <person name="Zhang J."/>
            <person name="Zhou Y."/>
            <person name="Hu Y."/>
            <person name="Zi S."/>
            <person name="Li J."/>
            <person name="Ni P."/>
            <person name="Zheng H."/>
            <person name="Zhang Y."/>
            <person name="Zhao M."/>
            <person name="Hao Q."/>
            <person name="McDermott J."/>
            <person name="Samudrala R."/>
            <person name="Kristiansen K."/>
            <person name="Wong G.K.-S."/>
        </authorList>
    </citation>
    <scope>NUCLEOTIDE SEQUENCE</scope>
</reference>
<evidence type="ECO:0000256" key="1">
    <source>
        <dbReference type="SAM" id="MobiDB-lite"/>
    </source>
</evidence>
<reference evidence="2" key="1">
    <citation type="journal article" date="2005" name="PLoS Biol.">
        <title>The genomes of Oryza sativa: a history of duplications.</title>
        <authorList>
            <person name="Yu J."/>
            <person name="Wang J."/>
            <person name="Lin W."/>
            <person name="Li S."/>
            <person name="Li H."/>
            <person name="Zhou J."/>
            <person name="Ni P."/>
            <person name="Dong W."/>
            <person name="Hu S."/>
            <person name="Zeng C."/>
            <person name="Zhang J."/>
            <person name="Zhang Y."/>
            <person name="Li R."/>
            <person name="Xu Z."/>
            <person name="Li S."/>
            <person name="Li X."/>
            <person name="Zheng H."/>
            <person name="Cong L."/>
            <person name="Lin L."/>
            <person name="Yin J."/>
            <person name="Geng J."/>
            <person name="Li G."/>
            <person name="Shi J."/>
            <person name="Liu J."/>
            <person name="Lv H."/>
            <person name="Li J."/>
            <person name="Wang J."/>
            <person name="Deng Y."/>
            <person name="Ran L."/>
            <person name="Shi X."/>
            <person name="Wang X."/>
            <person name="Wu Q."/>
            <person name="Li C."/>
            <person name="Ren X."/>
            <person name="Wang J."/>
            <person name="Wang X."/>
            <person name="Li D."/>
            <person name="Liu D."/>
            <person name="Zhang X."/>
            <person name="Ji Z."/>
            <person name="Zhao W."/>
            <person name="Sun Y."/>
            <person name="Zhang Z."/>
            <person name="Bao J."/>
            <person name="Han Y."/>
            <person name="Dong L."/>
            <person name="Ji J."/>
            <person name="Chen P."/>
            <person name="Wu S."/>
            <person name="Liu J."/>
            <person name="Xiao Y."/>
            <person name="Bu D."/>
            <person name="Tan J."/>
            <person name="Yang L."/>
            <person name="Ye C."/>
            <person name="Zhang J."/>
            <person name="Xu J."/>
            <person name="Zhou Y."/>
            <person name="Yu Y."/>
            <person name="Zhang B."/>
            <person name="Zhuang S."/>
            <person name="Wei H."/>
            <person name="Liu B."/>
            <person name="Lei M."/>
            <person name="Yu H."/>
            <person name="Li Y."/>
            <person name="Xu H."/>
            <person name="Wei S."/>
            <person name="He X."/>
            <person name="Fang L."/>
            <person name="Zhang Z."/>
            <person name="Zhang Y."/>
            <person name="Huang X."/>
            <person name="Su Z."/>
            <person name="Tong W."/>
            <person name="Li J."/>
            <person name="Tong Z."/>
            <person name="Li S."/>
            <person name="Ye J."/>
            <person name="Wang L."/>
            <person name="Fang L."/>
            <person name="Lei T."/>
            <person name="Chen C."/>
            <person name="Chen H."/>
            <person name="Xu Z."/>
            <person name="Li H."/>
            <person name="Huang H."/>
            <person name="Zhang F."/>
            <person name="Xu H."/>
            <person name="Li N."/>
            <person name="Zhao C."/>
            <person name="Li S."/>
            <person name="Dong L."/>
            <person name="Huang Y."/>
            <person name="Li L."/>
            <person name="Xi Y."/>
            <person name="Qi Q."/>
            <person name="Li W."/>
            <person name="Zhang B."/>
            <person name="Hu W."/>
            <person name="Zhang Y."/>
            <person name="Tian X."/>
            <person name="Jiao Y."/>
            <person name="Liang X."/>
            <person name="Jin J."/>
            <person name="Gao L."/>
            <person name="Zheng W."/>
            <person name="Hao B."/>
            <person name="Liu S."/>
            <person name="Wang W."/>
            <person name="Yuan L."/>
            <person name="Cao M."/>
            <person name="McDermott J."/>
            <person name="Samudrala R."/>
            <person name="Wang J."/>
            <person name="Wong G.K."/>
            <person name="Yang H."/>
        </authorList>
    </citation>
    <scope>NUCLEOTIDE SEQUENCE [LARGE SCALE GENOMIC DNA]</scope>
</reference>
<dbReference type="AlphaFoldDB" id="A3BM91"/>
<dbReference type="Proteomes" id="UP000007752">
    <property type="component" value="Chromosome 7"/>
</dbReference>